<reference evidence="1" key="1">
    <citation type="submission" date="2020-11" db="EMBL/GenBank/DDBJ databases">
        <authorList>
            <person name="Tran Van P."/>
        </authorList>
    </citation>
    <scope>NUCLEOTIDE SEQUENCE</scope>
</reference>
<organism evidence="1">
    <name type="scientific">Timema bartmani</name>
    <dbReference type="NCBI Taxonomy" id="61472"/>
    <lineage>
        <taxon>Eukaryota</taxon>
        <taxon>Metazoa</taxon>
        <taxon>Ecdysozoa</taxon>
        <taxon>Arthropoda</taxon>
        <taxon>Hexapoda</taxon>
        <taxon>Insecta</taxon>
        <taxon>Pterygota</taxon>
        <taxon>Neoptera</taxon>
        <taxon>Polyneoptera</taxon>
        <taxon>Phasmatodea</taxon>
        <taxon>Timematodea</taxon>
        <taxon>Timematoidea</taxon>
        <taxon>Timematidae</taxon>
        <taxon>Timema</taxon>
    </lineage>
</organism>
<evidence type="ECO:0000313" key="1">
    <source>
        <dbReference type="EMBL" id="CAD7444655.1"/>
    </source>
</evidence>
<accession>A0A7R9I272</accession>
<proteinExistence type="predicted"/>
<name>A0A7R9I272_9NEOP</name>
<protein>
    <submittedName>
        <fullName evidence="1">Uncharacterized protein</fullName>
    </submittedName>
</protein>
<dbReference type="AlphaFoldDB" id="A0A7R9I272"/>
<dbReference type="EMBL" id="OD566788">
    <property type="protein sequence ID" value="CAD7444655.1"/>
    <property type="molecule type" value="Genomic_DNA"/>
</dbReference>
<gene>
    <name evidence="1" type="ORF">TBIB3V08_LOCUS7027</name>
</gene>
<sequence>MLDSLKEEQRDKYDEYKEHANHTLPGVHFEDMRKRLRQRSSRMKYLYSSEEEVRFQGEDNFRLMLPVAEALKEFKSWDGADTSSTANLLRAAIHQTECIVSLLSPGKLLSKKLQTSDGFTKKQSRREQNLPRAAPVGLPRFRCAWLIFYVTAPNIVMKKYLMKHA</sequence>